<dbReference type="Proteomes" id="UP000823388">
    <property type="component" value="Chromosome 9K"/>
</dbReference>
<evidence type="ECO:0000313" key="2">
    <source>
        <dbReference type="Proteomes" id="UP000823388"/>
    </source>
</evidence>
<sequence length="253" mass="28795">MLAHDIFLFLSFPRLRKQVGVHKIEQSPKHTSLHFIYADNTRGVTLLHCAKELCAKYRRSGCKHAPVRCERRTSDIEHHVSALLGQEEITKMLVQVGRGHSNKGRGGSSISCPLSAKLIDDDDVAPHRERIIPEMLGCLKFLPFYEISVPPPRGALEGVHFFRCQRRRILPDLHVADETEFRLRFHCLQGRLSCSSRVARTPPRNVEDWRRTGKSRRGEESICESPLLLVGASITIGPIQNNSRKGLFWCQFV</sequence>
<reference evidence="1" key="1">
    <citation type="submission" date="2020-05" db="EMBL/GenBank/DDBJ databases">
        <title>WGS assembly of Panicum virgatum.</title>
        <authorList>
            <person name="Lovell J.T."/>
            <person name="Jenkins J."/>
            <person name="Shu S."/>
            <person name="Juenger T.E."/>
            <person name="Schmutz J."/>
        </authorList>
    </citation>
    <scope>NUCLEOTIDE SEQUENCE</scope>
    <source>
        <strain evidence="1">AP13</strain>
    </source>
</reference>
<accession>A0A8T0NHT6</accession>
<evidence type="ECO:0000313" key="1">
    <source>
        <dbReference type="EMBL" id="KAG2548967.1"/>
    </source>
</evidence>
<gene>
    <name evidence="1" type="ORF">PVAP13_9KG179439</name>
</gene>
<proteinExistence type="predicted"/>
<organism evidence="1 2">
    <name type="scientific">Panicum virgatum</name>
    <name type="common">Blackwell switchgrass</name>
    <dbReference type="NCBI Taxonomy" id="38727"/>
    <lineage>
        <taxon>Eukaryota</taxon>
        <taxon>Viridiplantae</taxon>
        <taxon>Streptophyta</taxon>
        <taxon>Embryophyta</taxon>
        <taxon>Tracheophyta</taxon>
        <taxon>Spermatophyta</taxon>
        <taxon>Magnoliopsida</taxon>
        <taxon>Liliopsida</taxon>
        <taxon>Poales</taxon>
        <taxon>Poaceae</taxon>
        <taxon>PACMAD clade</taxon>
        <taxon>Panicoideae</taxon>
        <taxon>Panicodae</taxon>
        <taxon>Paniceae</taxon>
        <taxon>Panicinae</taxon>
        <taxon>Panicum</taxon>
        <taxon>Panicum sect. Hiantes</taxon>
    </lineage>
</organism>
<name>A0A8T0NHT6_PANVG</name>
<dbReference type="EMBL" id="CM029053">
    <property type="protein sequence ID" value="KAG2548967.1"/>
    <property type="molecule type" value="Genomic_DNA"/>
</dbReference>
<comment type="caution">
    <text evidence="1">The sequence shown here is derived from an EMBL/GenBank/DDBJ whole genome shotgun (WGS) entry which is preliminary data.</text>
</comment>
<protein>
    <submittedName>
        <fullName evidence="1">Uncharacterized protein</fullName>
    </submittedName>
</protein>
<keyword evidence="2" id="KW-1185">Reference proteome</keyword>
<dbReference type="AlphaFoldDB" id="A0A8T0NHT6"/>